<comment type="caution">
    <text evidence="7">The sequence shown here is derived from an EMBL/GenBank/DDBJ whole genome shotgun (WGS) entry which is preliminary data.</text>
</comment>
<sequence length="300" mass="32723">MTTSLPIPESCSITFKGHSAPVNYVTFNSSGEYALSGSHDRTIKLWNPEAGICIKTYEGHGKEVLGICVAHDNSRFASCGSDKQVFLWDVGTGRTIRRFDGHGQRINAVAFNTEGTVLVSGSYDTTIKQSFSDSNPGGSKGWCDVITSITVRDTDWVTHMDNGNIRVYDLRMGSLTIDMISHPITSVRFSGDGNCILVSSLDGVIRLMDKDNGSLLNSFRGHQNTTYKITSCLSTDDSQVISGSEDGYIYYWDLVEATLLTKVKAHDKIVTSVAYHPRKPLVISTSVDGTAKAWKPTSTA</sequence>
<protein>
    <submittedName>
        <fullName evidence="7">1700_t:CDS:1</fullName>
    </submittedName>
</protein>
<dbReference type="PROSITE" id="PS50294">
    <property type="entry name" value="WD_REPEATS_REGION"/>
    <property type="match status" value="4"/>
</dbReference>
<keyword evidence="2" id="KW-0963">Cytoplasm</keyword>
<dbReference type="PROSITE" id="PS50082">
    <property type="entry name" value="WD_REPEATS_2"/>
    <property type="match status" value="5"/>
</dbReference>
<comment type="subcellular location">
    <subcellularLocation>
        <location evidence="1">Cytoplasm</location>
    </subcellularLocation>
</comment>
<evidence type="ECO:0000313" key="8">
    <source>
        <dbReference type="Proteomes" id="UP000789572"/>
    </source>
</evidence>
<feature type="repeat" description="WD" evidence="6">
    <location>
        <begin position="57"/>
        <end position="98"/>
    </location>
</feature>
<dbReference type="PANTHER" id="PTHR22842">
    <property type="entry name" value="WD40 REPEAT PROTEIN"/>
    <property type="match status" value="1"/>
</dbReference>
<evidence type="ECO:0000313" key="7">
    <source>
        <dbReference type="EMBL" id="CAG8566964.1"/>
    </source>
</evidence>
<keyword evidence="8" id="KW-1185">Reference proteome</keyword>
<proteinExistence type="inferred from homology"/>
<evidence type="ECO:0000256" key="2">
    <source>
        <dbReference type="ARBA" id="ARBA00022490"/>
    </source>
</evidence>
<reference evidence="7" key="1">
    <citation type="submission" date="2021-06" db="EMBL/GenBank/DDBJ databases">
        <authorList>
            <person name="Kallberg Y."/>
            <person name="Tangrot J."/>
            <person name="Rosling A."/>
        </authorList>
    </citation>
    <scope>NUCLEOTIDE SEQUENCE</scope>
    <source>
        <strain evidence="7">IA702</strain>
    </source>
</reference>
<comment type="similarity">
    <text evidence="5">Belongs to the WD repeat MORG1 family.</text>
</comment>
<evidence type="ECO:0000256" key="4">
    <source>
        <dbReference type="ARBA" id="ARBA00022737"/>
    </source>
</evidence>
<dbReference type="PRINTS" id="PR00320">
    <property type="entry name" value="GPROTEINBRPT"/>
</dbReference>
<feature type="repeat" description="WD" evidence="6">
    <location>
        <begin position="15"/>
        <end position="56"/>
    </location>
</feature>
<dbReference type="Gene3D" id="2.130.10.10">
    <property type="entry name" value="YVTN repeat-like/Quinoprotein amine dehydrogenase"/>
    <property type="match status" value="2"/>
</dbReference>
<dbReference type="GO" id="GO:0005737">
    <property type="term" value="C:cytoplasm"/>
    <property type="evidence" value="ECO:0007669"/>
    <property type="project" value="UniProtKB-SubCell"/>
</dbReference>
<dbReference type="CDD" id="cd00200">
    <property type="entry name" value="WD40"/>
    <property type="match status" value="1"/>
</dbReference>
<name>A0A9N9BK54_9GLOM</name>
<gene>
    <name evidence="7" type="ORF">POCULU_LOCUS5798</name>
</gene>
<dbReference type="Pfam" id="PF00400">
    <property type="entry name" value="WD40"/>
    <property type="match status" value="6"/>
</dbReference>
<keyword evidence="4" id="KW-0677">Repeat</keyword>
<keyword evidence="3 6" id="KW-0853">WD repeat</keyword>
<dbReference type="AlphaFoldDB" id="A0A9N9BK54"/>
<feature type="repeat" description="WD" evidence="6">
    <location>
        <begin position="263"/>
        <end position="300"/>
    </location>
</feature>
<dbReference type="PANTHER" id="PTHR22842:SF3">
    <property type="entry name" value="WD REPEAT DOMAIN-CONTAINING PROTEIN 83"/>
    <property type="match status" value="1"/>
</dbReference>
<dbReference type="InterPro" id="IPR001680">
    <property type="entry name" value="WD40_rpt"/>
</dbReference>
<dbReference type="SMART" id="SM00320">
    <property type="entry name" value="WD40"/>
    <property type="match status" value="6"/>
</dbReference>
<dbReference type="InterPro" id="IPR020472">
    <property type="entry name" value="WD40_PAC1"/>
</dbReference>
<organism evidence="7 8">
    <name type="scientific">Paraglomus occultum</name>
    <dbReference type="NCBI Taxonomy" id="144539"/>
    <lineage>
        <taxon>Eukaryota</taxon>
        <taxon>Fungi</taxon>
        <taxon>Fungi incertae sedis</taxon>
        <taxon>Mucoromycota</taxon>
        <taxon>Glomeromycotina</taxon>
        <taxon>Glomeromycetes</taxon>
        <taxon>Paraglomerales</taxon>
        <taxon>Paraglomeraceae</taxon>
        <taxon>Paraglomus</taxon>
    </lineage>
</organism>
<dbReference type="InterPro" id="IPR015943">
    <property type="entry name" value="WD40/YVTN_repeat-like_dom_sf"/>
</dbReference>
<dbReference type="InterPro" id="IPR036322">
    <property type="entry name" value="WD40_repeat_dom_sf"/>
</dbReference>
<dbReference type="GO" id="GO:0000398">
    <property type="term" value="P:mRNA splicing, via spliceosome"/>
    <property type="evidence" value="ECO:0007669"/>
    <property type="project" value="TreeGrafter"/>
</dbReference>
<dbReference type="OrthoDB" id="1068471at2759"/>
<dbReference type="SUPFAM" id="SSF50978">
    <property type="entry name" value="WD40 repeat-like"/>
    <property type="match status" value="1"/>
</dbReference>
<feature type="repeat" description="WD" evidence="6">
    <location>
        <begin position="99"/>
        <end position="128"/>
    </location>
</feature>
<dbReference type="EMBL" id="CAJVPJ010000946">
    <property type="protein sequence ID" value="CAG8566964.1"/>
    <property type="molecule type" value="Genomic_DNA"/>
</dbReference>
<evidence type="ECO:0000256" key="6">
    <source>
        <dbReference type="PROSITE-ProRule" id="PRU00221"/>
    </source>
</evidence>
<evidence type="ECO:0000256" key="5">
    <source>
        <dbReference type="ARBA" id="ARBA00038145"/>
    </source>
</evidence>
<dbReference type="Proteomes" id="UP000789572">
    <property type="component" value="Unassembled WGS sequence"/>
</dbReference>
<evidence type="ECO:0000256" key="1">
    <source>
        <dbReference type="ARBA" id="ARBA00004496"/>
    </source>
</evidence>
<dbReference type="GO" id="GO:0071013">
    <property type="term" value="C:catalytic step 2 spliceosome"/>
    <property type="evidence" value="ECO:0007669"/>
    <property type="project" value="TreeGrafter"/>
</dbReference>
<feature type="repeat" description="WD" evidence="6">
    <location>
        <begin position="219"/>
        <end position="262"/>
    </location>
</feature>
<evidence type="ECO:0000256" key="3">
    <source>
        <dbReference type="ARBA" id="ARBA00022574"/>
    </source>
</evidence>
<accession>A0A9N9BK54</accession>
<dbReference type="InterPro" id="IPR051980">
    <property type="entry name" value="WD_repeat_MORG1"/>
</dbReference>